<keyword evidence="1" id="KW-0472">Membrane</keyword>
<feature type="transmembrane region" description="Helical" evidence="1">
    <location>
        <begin position="57"/>
        <end position="78"/>
    </location>
</feature>
<evidence type="ECO:0000313" key="3">
    <source>
        <dbReference type="Proteomes" id="UP000323506"/>
    </source>
</evidence>
<reference evidence="2 3" key="1">
    <citation type="submission" date="2019-06" db="EMBL/GenBank/DDBJ databases">
        <title>WGS assembly of Gossypium darwinii.</title>
        <authorList>
            <person name="Chen Z.J."/>
            <person name="Sreedasyam A."/>
            <person name="Ando A."/>
            <person name="Song Q."/>
            <person name="De L."/>
            <person name="Hulse-Kemp A."/>
            <person name="Ding M."/>
            <person name="Ye W."/>
            <person name="Kirkbride R."/>
            <person name="Jenkins J."/>
            <person name="Plott C."/>
            <person name="Lovell J."/>
            <person name="Lin Y.-M."/>
            <person name="Vaughn R."/>
            <person name="Liu B."/>
            <person name="Li W."/>
            <person name="Simpson S."/>
            <person name="Scheffler B."/>
            <person name="Saski C."/>
            <person name="Grover C."/>
            <person name="Hu G."/>
            <person name="Conover J."/>
            <person name="Carlson J."/>
            <person name="Shu S."/>
            <person name="Boston L."/>
            <person name="Williams M."/>
            <person name="Peterson D."/>
            <person name="Mcgee K."/>
            <person name="Jones D."/>
            <person name="Wendel J."/>
            <person name="Stelly D."/>
            <person name="Grimwood J."/>
            <person name="Schmutz J."/>
        </authorList>
    </citation>
    <scope>NUCLEOTIDE SEQUENCE [LARGE SCALE GENOMIC DNA]</scope>
    <source>
        <strain evidence="2">1808015.09</strain>
    </source>
</reference>
<dbReference type="Proteomes" id="UP000323506">
    <property type="component" value="Chromosome A06"/>
</dbReference>
<organism evidence="2 3">
    <name type="scientific">Gossypium darwinii</name>
    <name type="common">Darwin's cotton</name>
    <name type="synonym">Gossypium barbadense var. darwinii</name>
    <dbReference type="NCBI Taxonomy" id="34276"/>
    <lineage>
        <taxon>Eukaryota</taxon>
        <taxon>Viridiplantae</taxon>
        <taxon>Streptophyta</taxon>
        <taxon>Embryophyta</taxon>
        <taxon>Tracheophyta</taxon>
        <taxon>Spermatophyta</taxon>
        <taxon>Magnoliopsida</taxon>
        <taxon>eudicotyledons</taxon>
        <taxon>Gunneridae</taxon>
        <taxon>Pentapetalae</taxon>
        <taxon>rosids</taxon>
        <taxon>malvids</taxon>
        <taxon>Malvales</taxon>
        <taxon>Malvaceae</taxon>
        <taxon>Malvoideae</taxon>
        <taxon>Gossypium</taxon>
    </lineage>
</organism>
<keyword evidence="1" id="KW-1133">Transmembrane helix</keyword>
<accession>A0A5D2G778</accession>
<gene>
    <name evidence="2" type="ORF">ES288_A06G163300v1</name>
</gene>
<evidence type="ECO:0000256" key="1">
    <source>
        <dbReference type="SAM" id="Phobius"/>
    </source>
</evidence>
<proteinExistence type="predicted"/>
<sequence>MSYRFYICKTFSNSHLVLSSFFLPFSSSLSFFIQLHSAEERCKEVEARARELEKQECYSVFSCKIFVSYLLFFEWLILLKCLASFDLFHLKCFYSMNHFC</sequence>
<dbReference type="AlphaFoldDB" id="A0A5D2G778"/>
<keyword evidence="1" id="KW-0812">Transmembrane</keyword>
<evidence type="ECO:0000313" key="2">
    <source>
        <dbReference type="EMBL" id="TYH13742.1"/>
    </source>
</evidence>
<dbReference type="EMBL" id="CM017693">
    <property type="protein sequence ID" value="TYH13742.1"/>
    <property type="molecule type" value="Genomic_DNA"/>
</dbReference>
<protein>
    <submittedName>
        <fullName evidence="2">Uncharacterized protein</fullName>
    </submittedName>
</protein>
<keyword evidence="3" id="KW-1185">Reference proteome</keyword>
<name>A0A5D2G778_GOSDA</name>